<dbReference type="Proteomes" id="UP001365542">
    <property type="component" value="Unassembled WGS sequence"/>
</dbReference>
<comment type="caution">
    <text evidence="2">The sequence shown here is derived from an EMBL/GenBank/DDBJ whole genome shotgun (WGS) entry which is preliminary data.</text>
</comment>
<dbReference type="AlphaFoldDB" id="A0AAV9XJI1"/>
<gene>
    <name evidence="2" type="ORF">TWF694_006245</name>
</gene>
<feature type="signal peptide" evidence="1">
    <location>
        <begin position="1"/>
        <end position="22"/>
    </location>
</feature>
<sequence length="147" mass="15501">MASLHTTLRILLCFVLASNVQAGFFFQLKQDKCYNDIVSFGCWNRQRASADCSKFVQTTISPFDSTIYETVVATETLTTDLPTITDSAKESSPTGATIPAYAAGCKSSSAYASACSCLGIHAATITAPPKIVTATITIPSPASSETV</sequence>
<evidence type="ECO:0000256" key="1">
    <source>
        <dbReference type="SAM" id="SignalP"/>
    </source>
</evidence>
<reference evidence="2 3" key="1">
    <citation type="submission" date="2019-10" db="EMBL/GenBank/DDBJ databases">
        <authorList>
            <person name="Palmer J.M."/>
        </authorList>
    </citation>
    <scope>NUCLEOTIDE SEQUENCE [LARGE SCALE GENOMIC DNA]</scope>
    <source>
        <strain evidence="2 3">TWF694</strain>
    </source>
</reference>
<feature type="chain" id="PRO_5043799284" evidence="1">
    <location>
        <begin position="23"/>
        <end position="147"/>
    </location>
</feature>
<keyword evidence="3" id="KW-1185">Reference proteome</keyword>
<accession>A0AAV9XJI1</accession>
<keyword evidence="1" id="KW-0732">Signal</keyword>
<proteinExistence type="predicted"/>
<dbReference type="EMBL" id="JAVHJO010000002">
    <property type="protein sequence ID" value="KAK6542285.1"/>
    <property type="molecule type" value="Genomic_DNA"/>
</dbReference>
<protein>
    <submittedName>
        <fullName evidence="2">Uncharacterized protein</fullName>
    </submittedName>
</protein>
<evidence type="ECO:0000313" key="3">
    <source>
        <dbReference type="Proteomes" id="UP001365542"/>
    </source>
</evidence>
<organism evidence="2 3">
    <name type="scientific">Orbilia ellipsospora</name>
    <dbReference type="NCBI Taxonomy" id="2528407"/>
    <lineage>
        <taxon>Eukaryota</taxon>
        <taxon>Fungi</taxon>
        <taxon>Dikarya</taxon>
        <taxon>Ascomycota</taxon>
        <taxon>Pezizomycotina</taxon>
        <taxon>Orbiliomycetes</taxon>
        <taxon>Orbiliales</taxon>
        <taxon>Orbiliaceae</taxon>
        <taxon>Orbilia</taxon>
    </lineage>
</organism>
<name>A0AAV9XJI1_9PEZI</name>
<evidence type="ECO:0000313" key="2">
    <source>
        <dbReference type="EMBL" id="KAK6542285.1"/>
    </source>
</evidence>